<keyword evidence="1" id="KW-0472">Membrane</keyword>
<accession>A0A2H0BCS5</accession>
<evidence type="ECO:0000313" key="2">
    <source>
        <dbReference type="EMBL" id="PIP55426.1"/>
    </source>
</evidence>
<dbReference type="AlphaFoldDB" id="A0A2H0BCS5"/>
<reference evidence="2 3" key="1">
    <citation type="submission" date="2017-09" db="EMBL/GenBank/DDBJ databases">
        <title>Depth-based differentiation of microbial function through sediment-hosted aquifers and enrichment of novel symbionts in the deep terrestrial subsurface.</title>
        <authorList>
            <person name="Probst A.J."/>
            <person name="Ladd B."/>
            <person name="Jarett J.K."/>
            <person name="Geller-Mcgrath D.E."/>
            <person name="Sieber C.M."/>
            <person name="Emerson J.B."/>
            <person name="Anantharaman K."/>
            <person name="Thomas B.C."/>
            <person name="Malmstrom R."/>
            <person name="Stieglmeier M."/>
            <person name="Klingl A."/>
            <person name="Woyke T."/>
            <person name="Ryan C.M."/>
            <person name="Banfield J.F."/>
        </authorList>
    </citation>
    <scope>NUCLEOTIDE SEQUENCE [LARGE SCALE GENOMIC DNA]</scope>
    <source>
        <strain evidence="2">CG22_combo_CG10-13_8_21_14_all_42_17</strain>
    </source>
</reference>
<dbReference type="EMBL" id="PCST01000043">
    <property type="protein sequence ID" value="PIP55426.1"/>
    <property type="molecule type" value="Genomic_DNA"/>
</dbReference>
<sequence>MWSIIVGFALVAFMMMFLMTSNVFPKETVFGRGARIILLSICVGVMVWIVFVLSPREFGYGRVLLSTEEVPRLLEPGHVYSVITQVQDGDQYVSLVKELIEDKNFGLIEDGQQEKEYLRETSKFYAFRTFQPVKYKYFTVATGLILEINPNQLLKIATVE</sequence>
<name>A0A2H0BCS5_9BACT</name>
<gene>
    <name evidence="2" type="ORF">COX06_03310</name>
</gene>
<protein>
    <submittedName>
        <fullName evidence="2">Uncharacterized protein</fullName>
    </submittedName>
</protein>
<dbReference type="Proteomes" id="UP000229794">
    <property type="component" value="Unassembled WGS sequence"/>
</dbReference>
<keyword evidence="1" id="KW-1133">Transmembrane helix</keyword>
<comment type="caution">
    <text evidence="2">The sequence shown here is derived from an EMBL/GenBank/DDBJ whole genome shotgun (WGS) entry which is preliminary data.</text>
</comment>
<feature type="transmembrane region" description="Helical" evidence="1">
    <location>
        <begin position="35"/>
        <end position="53"/>
    </location>
</feature>
<keyword evidence="1" id="KW-0812">Transmembrane</keyword>
<proteinExistence type="predicted"/>
<evidence type="ECO:0000313" key="3">
    <source>
        <dbReference type="Proteomes" id="UP000229794"/>
    </source>
</evidence>
<organism evidence="2 3">
    <name type="scientific">Candidatus Zambryskibacteria bacterium CG22_combo_CG10-13_8_21_14_all_42_17</name>
    <dbReference type="NCBI Taxonomy" id="1975118"/>
    <lineage>
        <taxon>Bacteria</taxon>
        <taxon>Candidatus Zambryskiibacteriota</taxon>
    </lineage>
</organism>
<evidence type="ECO:0000256" key="1">
    <source>
        <dbReference type="SAM" id="Phobius"/>
    </source>
</evidence>